<keyword evidence="2 6" id="KW-0812">Transmembrane</keyword>
<dbReference type="InterPro" id="IPR043203">
    <property type="entry name" value="VGCC_Ca_Na"/>
</dbReference>
<protein>
    <submittedName>
        <fullName evidence="8">Voltage-gated ion channel superfamily</fullName>
    </submittedName>
</protein>
<comment type="caution">
    <text evidence="8">The sequence shown here is derived from an EMBL/GenBank/DDBJ whole genome shotgun (WGS) entry which is preliminary data.</text>
</comment>
<keyword evidence="4 6" id="KW-0472">Membrane</keyword>
<dbReference type="PANTHER" id="PTHR10037">
    <property type="entry name" value="VOLTAGE-GATED CATION CHANNEL CALCIUM AND SODIUM"/>
    <property type="match status" value="1"/>
</dbReference>
<proteinExistence type="predicted"/>
<dbReference type="AlphaFoldDB" id="X6N528"/>
<keyword evidence="3 6" id="KW-1133">Transmembrane helix</keyword>
<dbReference type="Proteomes" id="UP000023152">
    <property type="component" value="Unassembled WGS sequence"/>
</dbReference>
<dbReference type="EMBL" id="ASPP01012185">
    <property type="protein sequence ID" value="ETO20854.1"/>
    <property type="molecule type" value="Genomic_DNA"/>
</dbReference>
<dbReference type="Gene3D" id="1.20.120.350">
    <property type="entry name" value="Voltage-gated potassium channels. Chain C"/>
    <property type="match status" value="1"/>
</dbReference>
<dbReference type="InterPro" id="IPR005821">
    <property type="entry name" value="Ion_trans_dom"/>
</dbReference>
<keyword evidence="5" id="KW-0175">Coiled coil</keyword>
<evidence type="ECO:0000259" key="7">
    <source>
        <dbReference type="Pfam" id="PF00520"/>
    </source>
</evidence>
<accession>X6N528</accession>
<evidence type="ECO:0000256" key="6">
    <source>
        <dbReference type="SAM" id="Phobius"/>
    </source>
</evidence>
<comment type="subcellular location">
    <subcellularLocation>
        <location evidence="1">Membrane</location>
        <topology evidence="1">Multi-pass membrane protein</topology>
    </subcellularLocation>
</comment>
<dbReference type="Pfam" id="PF00520">
    <property type="entry name" value="Ion_trans"/>
    <property type="match status" value="1"/>
</dbReference>
<feature type="transmembrane region" description="Helical" evidence="6">
    <location>
        <begin position="87"/>
        <end position="105"/>
    </location>
</feature>
<gene>
    <name evidence="8" type="ORF">RFI_16357</name>
</gene>
<dbReference type="PANTHER" id="PTHR10037:SF62">
    <property type="entry name" value="SODIUM CHANNEL PROTEIN 60E"/>
    <property type="match status" value="1"/>
</dbReference>
<name>X6N528_RETFI</name>
<sequence length="147" mass="16886">MLDDLIRRGRVLWKKYEDDEQTGIHELEIMVREARKKQAAERAAARYEARIEKLKNQKKITGVALHILTPVHPLRVYLHQLVTSESFEWFINILIVLNCLFLGLHSPHVKNSSTLGKALSALDKVFTSIFCVELLMKVIAFGLYGMP</sequence>
<reference evidence="8 9" key="1">
    <citation type="journal article" date="2013" name="Curr. Biol.">
        <title>The Genome of the Foraminiferan Reticulomyxa filosa.</title>
        <authorList>
            <person name="Glockner G."/>
            <person name="Hulsmann N."/>
            <person name="Schleicher M."/>
            <person name="Noegel A.A."/>
            <person name="Eichinger L."/>
            <person name="Gallinger C."/>
            <person name="Pawlowski J."/>
            <person name="Sierra R."/>
            <person name="Euteneuer U."/>
            <person name="Pillet L."/>
            <person name="Moustafa A."/>
            <person name="Platzer M."/>
            <person name="Groth M."/>
            <person name="Szafranski K."/>
            <person name="Schliwa M."/>
        </authorList>
    </citation>
    <scope>NUCLEOTIDE SEQUENCE [LARGE SCALE GENOMIC DNA]</scope>
</reference>
<evidence type="ECO:0000256" key="1">
    <source>
        <dbReference type="ARBA" id="ARBA00004141"/>
    </source>
</evidence>
<evidence type="ECO:0000256" key="2">
    <source>
        <dbReference type="ARBA" id="ARBA00022692"/>
    </source>
</evidence>
<dbReference type="GO" id="GO:0001518">
    <property type="term" value="C:voltage-gated sodium channel complex"/>
    <property type="evidence" value="ECO:0007669"/>
    <property type="project" value="TreeGrafter"/>
</dbReference>
<evidence type="ECO:0000256" key="4">
    <source>
        <dbReference type="ARBA" id="ARBA00023136"/>
    </source>
</evidence>
<dbReference type="SUPFAM" id="SSF81324">
    <property type="entry name" value="Voltage-gated potassium channels"/>
    <property type="match status" value="1"/>
</dbReference>
<feature type="domain" description="Ion transport" evidence="7">
    <location>
        <begin position="86"/>
        <end position="143"/>
    </location>
</feature>
<feature type="transmembrane region" description="Helical" evidence="6">
    <location>
        <begin position="125"/>
        <end position="146"/>
    </location>
</feature>
<dbReference type="InterPro" id="IPR027359">
    <property type="entry name" value="Volt_channel_dom_sf"/>
</dbReference>
<dbReference type="OrthoDB" id="416585at2759"/>
<evidence type="ECO:0000313" key="8">
    <source>
        <dbReference type="EMBL" id="ETO20854.1"/>
    </source>
</evidence>
<evidence type="ECO:0000256" key="3">
    <source>
        <dbReference type="ARBA" id="ARBA00022989"/>
    </source>
</evidence>
<feature type="coiled-coil region" evidence="5">
    <location>
        <begin position="30"/>
        <end position="57"/>
    </location>
</feature>
<organism evidence="8 9">
    <name type="scientific">Reticulomyxa filosa</name>
    <dbReference type="NCBI Taxonomy" id="46433"/>
    <lineage>
        <taxon>Eukaryota</taxon>
        <taxon>Sar</taxon>
        <taxon>Rhizaria</taxon>
        <taxon>Retaria</taxon>
        <taxon>Foraminifera</taxon>
        <taxon>Monothalamids</taxon>
        <taxon>Reticulomyxidae</taxon>
        <taxon>Reticulomyxa</taxon>
    </lineage>
</organism>
<evidence type="ECO:0000256" key="5">
    <source>
        <dbReference type="SAM" id="Coils"/>
    </source>
</evidence>
<evidence type="ECO:0000313" key="9">
    <source>
        <dbReference type="Proteomes" id="UP000023152"/>
    </source>
</evidence>
<dbReference type="GO" id="GO:0005248">
    <property type="term" value="F:voltage-gated sodium channel activity"/>
    <property type="evidence" value="ECO:0007669"/>
    <property type="project" value="TreeGrafter"/>
</dbReference>
<keyword evidence="9" id="KW-1185">Reference proteome</keyword>